<sequence length="354" mass="38202">MGSVGIIANPAAGKDIRRLVAYGTVFDNMEKVNIVKRLLLGLEAAGVEEVWYMPEYFGIVPRAKESIGFKHSLRLKVREVEIPLTCGAEDSTRAAYEMACLGVKCIVTLGGDGTNRAVAKGCGEVPLIPLSTGTNNVFPRMLEGTIAGLAAGLVATSQVEMAKILKRCKRLLLFHQGQVIDMALVDIAVVEEKFIGSRAIWEPEKIKRLLLTRAEPCSIGLSSIGARLCSLGAFEPWGLDIKLGVKGKRVIAPIAPGLILPITVENWCLLKVGEAVEVQGEGGILALDGEREIEITKGEYVAILDPCGPWVVDIEKVLEVKPVLAQGGNLSDGSQNHNAQVGFNYEERECREMV</sequence>
<dbReference type="EMBL" id="LT838272">
    <property type="protein sequence ID" value="SMB98399.1"/>
    <property type="molecule type" value="Genomic_DNA"/>
</dbReference>
<dbReference type="GO" id="GO:0006741">
    <property type="term" value="P:NADP+ biosynthetic process"/>
    <property type="evidence" value="ECO:0007669"/>
    <property type="project" value="InterPro"/>
</dbReference>
<dbReference type="GO" id="GO:0005524">
    <property type="term" value="F:ATP binding"/>
    <property type="evidence" value="ECO:0007669"/>
    <property type="project" value="UniProtKB-ARBA"/>
</dbReference>
<dbReference type="InterPro" id="IPR002504">
    <property type="entry name" value="NADK"/>
</dbReference>
<dbReference type="OrthoDB" id="4292700at2"/>
<dbReference type="GO" id="GO:0051287">
    <property type="term" value="F:NAD binding"/>
    <property type="evidence" value="ECO:0007669"/>
    <property type="project" value="UniProtKB-ARBA"/>
</dbReference>
<accession>A0A1W1VYD4</accession>
<dbReference type="InterPro" id="IPR039065">
    <property type="entry name" value="AcoX-like"/>
</dbReference>
<dbReference type="RefSeq" id="WP_084665856.1">
    <property type="nucleotide sequence ID" value="NZ_LT838272.1"/>
</dbReference>
<dbReference type="STRING" id="698762.SAMN00808754_2310"/>
<dbReference type="Pfam" id="PF01513">
    <property type="entry name" value="NAD_kinase"/>
    <property type="match status" value="1"/>
</dbReference>
<evidence type="ECO:0000313" key="1">
    <source>
        <dbReference type="EMBL" id="SMB98399.1"/>
    </source>
</evidence>
<dbReference type="InterPro" id="IPR011391">
    <property type="entry name" value="AcoX_kinase"/>
</dbReference>
<evidence type="ECO:0000313" key="2">
    <source>
        <dbReference type="Proteomes" id="UP000192569"/>
    </source>
</evidence>
<name>A0A1W1VYD4_9FIRM</name>
<keyword evidence="2" id="KW-1185">Reference proteome</keyword>
<dbReference type="InterPro" id="IPR017438">
    <property type="entry name" value="ATP-NAD_kinase_N"/>
</dbReference>
<dbReference type="PANTHER" id="PTHR40697">
    <property type="entry name" value="ACETOIN CATABOLISM PROTEIN X"/>
    <property type="match status" value="1"/>
</dbReference>
<dbReference type="PIRSF" id="PIRSF018567">
    <property type="entry name" value="AcoX"/>
    <property type="match status" value="1"/>
</dbReference>
<dbReference type="Proteomes" id="UP000192569">
    <property type="component" value="Chromosome I"/>
</dbReference>
<proteinExistence type="predicted"/>
<keyword evidence="1" id="KW-0808">Transferase</keyword>
<dbReference type="Gene3D" id="3.40.50.10330">
    <property type="entry name" value="Probable inorganic polyphosphate/atp-NAD kinase, domain 1"/>
    <property type="match status" value="1"/>
</dbReference>
<dbReference type="InterPro" id="IPR016064">
    <property type="entry name" value="NAD/diacylglycerol_kinase_sf"/>
</dbReference>
<keyword evidence="1" id="KW-0418">Kinase</keyword>
<reference evidence="1 2" key="1">
    <citation type="submission" date="2017-04" db="EMBL/GenBank/DDBJ databases">
        <authorList>
            <person name="Afonso C.L."/>
            <person name="Miller P.J."/>
            <person name="Scott M.A."/>
            <person name="Spackman E."/>
            <person name="Goraichik I."/>
            <person name="Dimitrov K.M."/>
            <person name="Suarez D.L."/>
            <person name="Swayne D.E."/>
        </authorList>
    </citation>
    <scope>NUCLEOTIDE SEQUENCE [LARGE SCALE GENOMIC DNA]</scope>
    <source>
        <strain evidence="1 2">ToBE</strain>
    </source>
</reference>
<gene>
    <name evidence="1" type="ORF">SAMN00808754_2310</name>
</gene>
<dbReference type="GO" id="GO:0003951">
    <property type="term" value="F:NAD+ kinase activity"/>
    <property type="evidence" value="ECO:0007669"/>
    <property type="project" value="InterPro"/>
</dbReference>
<organism evidence="1 2">
    <name type="scientific">Thermanaeromonas toyohensis ToBE</name>
    <dbReference type="NCBI Taxonomy" id="698762"/>
    <lineage>
        <taxon>Bacteria</taxon>
        <taxon>Bacillati</taxon>
        <taxon>Bacillota</taxon>
        <taxon>Clostridia</taxon>
        <taxon>Neomoorellales</taxon>
        <taxon>Neomoorellaceae</taxon>
        <taxon>Thermanaeromonas</taxon>
    </lineage>
</organism>
<dbReference type="SUPFAM" id="SSF111331">
    <property type="entry name" value="NAD kinase/diacylglycerol kinase-like"/>
    <property type="match status" value="1"/>
</dbReference>
<dbReference type="AlphaFoldDB" id="A0A1W1VYD4"/>
<protein>
    <submittedName>
        <fullName evidence="1">Predicted polyphosphate-or ATP-dependent NAD kinase</fullName>
    </submittedName>
</protein>
<dbReference type="PANTHER" id="PTHR40697:SF3">
    <property type="entry name" value="ACETOIN CATABOLISM PROTEIN X"/>
    <property type="match status" value="1"/>
</dbReference>